<reference evidence="4" key="1">
    <citation type="submission" date="2018-06" db="EMBL/GenBank/DDBJ databases">
        <authorList>
            <person name="Zhirakovskaya E."/>
        </authorList>
    </citation>
    <scope>NUCLEOTIDE SEQUENCE</scope>
</reference>
<evidence type="ECO:0000256" key="1">
    <source>
        <dbReference type="ARBA" id="ARBA00022630"/>
    </source>
</evidence>
<feature type="domain" description="FAD/NAD(P)-binding" evidence="3">
    <location>
        <begin position="57"/>
        <end position="346"/>
    </location>
</feature>
<dbReference type="PANTHER" id="PTHR48105">
    <property type="entry name" value="THIOREDOXIN REDUCTASE 1-RELATED-RELATED"/>
    <property type="match status" value="1"/>
</dbReference>
<evidence type="ECO:0000313" key="4">
    <source>
        <dbReference type="EMBL" id="VAX32597.1"/>
    </source>
</evidence>
<name>A0A3B1DV87_9ZZZZ</name>
<gene>
    <name evidence="4" type="ORF">MNBD_NITROSPIRAE03-97</name>
</gene>
<proteinExistence type="predicted"/>
<dbReference type="SUPFAM" id="SSF51905">
    <property type="entry name" value="FAD/NAD(P)-binding domain"/>
    <property type="match status" value="1"/>
</dbReference>
<evidence type="ECO:0000256" key="2">
    <source>
        <dbReference type="ARBA" id="ARBA00023002"/>
    </source>
</evidence>
<dbReference type="InterPro" id="IPR050097">
    <property type="entry name" value="Ferredoxin-NADP_redctase_2"/>
</dbReference>
<evidence type="ECO:0000259" key="3">
    <source>
        <dbReference type="Pfam" id="PF07992"/>
    </source>
</evidence>
<accession>A0A3B1DV87</accession>
<dbReference type="AlphaFoldDB" id="A0A3B1DV87"/>
<sequence length="373" mass="41360">MKADKIKKDPICNMDVNANVKNAITTECDGEIFYFCSEGCRERFLNERVCKLPRTSYDLIIIGGGPAGLTAAVYAATLRMEAFLITRDLGGQAIDSTKIENYMGFDFITGPELIKKFRYQLIDSHYIDHLMSDVEVIEPVEGGFKVTTSELKHYFTKTLLIATGMTRRRLKVPGEEEFQRKGVFYGNVQDISLVQGEDVAVIGGGNSAMQIVENLHTVARNIYIISDTKLSADPVIIERINRYRNAHKKGPFSAIYPVRYYEGYKVVEFSGKKTLSNITIRKIAEKETVNLPVKGVFIAIGLQPNSSIVSDLVELNNRGEIVINPDCSTSYPGIFAAGDITSAFGKRIIIASGEGAKAALATRQYILDLRKVV</sequence>
<dbReference type="EC" id="1.8.1.9" evidence="4"/>
<keyword evidence="1" id="KW-0285">Flavoprotein</keyword>
<dbReference type="GO" id="GO:0004791">
    <property type="term" value="F:thioredoxin-disulfide reductase (NADPH) activity"/>
    <property type="evidence" value="ECO:0007669"/>
    <property type="project" value="UniProtKB-EC"/>
</dbReference>
<keyword evidence="2 4" id="KW-0560">Oxidoreductase</keyword>
<dbReference type="InterPro" id="IPR036188">
    <property type="entry name" value="FAD/NAD-bd_sf"/>
</dbReference>
<protein>
    <submittedName>
        <fullName evidence="4">Thioredoxin reductase</fullName>
        <ecNumber evidence="4">1.8.1.9</ecNumber>
    </submittedName>
</protein>
<dbReference type="Pfam" id="PF07992">
    <property type="entry name" value="Pyr_redox_2"/>
    <property type="match status" value="1"/>
</dbReference>
<dbReference type="InterPro" id="IPR023753">
    <property type="entry name" value="FAD/NAD-binding_dom"/>
</dbReference>
<dbReference type="PRINTS" id="PR00469">
    <property type="entry name" value="PNDRDTASEII"/>
</dbReference>
<organism evidence="4">
    <name type="scientific">hydrothermal vent metagenome</name>
    <dbReference type="NCBI Taxonomy" id="652676"/>
    <lineage>
        <taxon>unclassified sequences</taxon>
        <taxon>metagenomes</taxon>
        <taxon>ecological metagenomes</taxon>
    </lineage>
</organism>
<dbReference type="EMBL" id="UOGI01000145">
    <property type="protein sequence ID" value="VAX32597.1"/>
    <property type="molecule type" value="Genomic_DNA"/>
</dbReference>
<dbReference type="PRINTS" id="PR00368">
    <property type="entry name" value="FADPNR"/>
</dbReference>
<dbReference type="Gene3D" id="3.50.50.60">
    <property type="entry name" value="FAD/NAD(P)-binding domain"/>
    <property type="match status" value="2"/>
</dbReference>